<proteinExistence type="predicted"/>
<dbReference type="EMBL" id="JBCLYO010000011">
    <property type="protein sequence ID" value="KAL0085152.1"/>
    <property type="molecule type" value="Genomic_DNA"/>
</dbReference>
<gene>
    <name evidence="1" type="ORF">J3Q64DRAFT_1745824</name>
</gene>
<evidence type="ECO:0000313" key="1">
    <source>
        <dbReference type="EMBL" id="KAL0085152.1"/>
    </source>
</evidence>
<protein>
    <submittedName>
        <fullName evidence="1">Uncharacterized protein</fullName>
    </submittedName>
</protein>
<comment type="caution">
    <text evidence="1">The sequence shown here is derived from an EMBL/GenBank/DDBJ whole genome shotgun (WGS) entry which is preliminary data.</text>
</comment>
<reference evidence="1 2" key="1">
    <citation type="submission" date="2024-04" db="EMBL/GenBank/DDBJ databases">
        <title>Symmetric and asymmetric DNA N6-adenine methylation regulates different biological responses in Mucorales.</title>
        <authorList>
            <consortium name="Lawrence Berkeley National Laboratory"/>
            <person name="Lax C."/>
            <person name="Mondo S.J."/>
            <person name="Osorio-Concepcion M."/>
            <person name="Muszewska A."/>
            <person name="Corrochano-Luque M."/>
            <person name="Gutierrez G."/>
            <person name="Riley R."/>
            <person name="Lipzen A."/>
            <person name="Guo J."/>
            <person name="Hundley H."/>
            <person name="Amirebrahimi M."/>
            <person name="Ng V."/>
            <person name="Lorenzo-Gutierrez D."/>
            <person name="Binder U."/>
            <person name="Yang J."/>
            <person name="Song Y."/>
            <person name="Canovas D."/>
            <person name="Navarro E."/>
            <person name="Freitag M."/>
            <person name="Gabaldon T."/>
            <person name="Grigoriev I.V."/>
            <person name="Corrochano L.M."/>
            <person name="Nicolas F.E."/>
            <person name="Garre V."/>
        </authorList>
    </citation>
    <scope>NUCLEOTIDE SEQUENCE [LARGE SCALE GENOMIC DNA]</scope>
    <source>
        <strain evidence="1 2">L51</strain>
    </source>
</reference>
<accession>A0ABR3AYB4</accession>
<evidence type="ECO:0000313" key="2">
    <source>
        <dbReference type="Proteomes" id="UP001448207"/>
    </source>
</evidence>
<name>A0ABR3AYB4_PHYBL</name>
<organism evidence="1 2">
    <name type="scientific">Phycomyces blakesleeanus</name>
    <dbReference type="NCBI Taxonomy" id="4837"/>
    <lineage>
        <taxon>Eukaryota</taxon>
        <taxon>Fungi</taxon>
        <taxon>Fungi incertae sedis</taxon>
        <taxon>Mucoromycota</taxon>
        <taxon>Mucoromycotina</taxon>
        <taxon>Mucoromycetes</taxon>
        <taxon>Mucorales</taxon>
        <taxon>Phycomycetaceae</taxon>
        <taxon>Phycomyces</taxon>
    </lineage>
</organism>
<sequence length="199" mass="22812">MSLLDVAGADKVVDSVRAVENIAEKENTEFQVEDNEIDSRRLSTDSEREIARLMELQRLEQQKFYSYNSDIDGMVVDDLDSDFGDARTVSRPAIPEMRFEQQFNQNIAKMEAEGASYTRIFLSAVIKDQLIVPFMSGLTWSLGSHLWLWYRTPSPRVARRSSPFLLGLRQSIKTWCSNVYNTMVHFPALTQVPHTANEK</sequence>
<dbReference type="Proteomes" id="UP001448207">
    <property type="component" value="Unassembled WGS sequence"/>
</dbReference>
<keyword evidence="2" id="KW-1185">Reference proteome</keyword>